<dbReference type="InterPro" id="IPR036249">
    <property type="entry name" value="Thioredoxin-like_sf"/>
</dbReference>
<proteinExistence type="inferred from homology"/>
<accession>A0A6M4IRS2</accession>
<dbReference type="AlphaFoldDB" id="A0A6M4IRS2"/>
<gene>
    <name evidence="3" type="ORF">HKW67_15515</name>
</gene>
<dbReference type="Gene3D" id="3.40.30.10">
    <property type="entry name" value="Glutaredoxin"/>
    <property type="match status" value="1"/>
</dbReference>
<sequence>METVVQVFGTKKSADTRKAQRFFQERRIKVHFCDLAERPASIGELKRFTQKFGVDAVIDRTSKRFLDLGLRQALYGEERWLSILADEPFILKQPLVRFQNKVCIGVDEKLWKEWLAS</sequence>
<name>A0A6M4IRS2_9BACT</name>
<reference evidence="3 4" key="1">
    <citation type="submission" date="2020-05" db="EMBL/GenBank/DDBJ databases">
        <title>Complete genome sequence of Gemmatimonas greenlandica TET16.</title>
        <authorList>
            <person name="Zeng Y."/>
        </authorList>
    </citation>
    <scope>NUCLEOTIDE SEQUENCE [LARGE SCALE GENOMIC DNA]</scope>
    <source>
        <strain evidence="3 4">TET16</strain>
    </source>
</reference>
<dbReference type="PANTHER" id="PTHR30041:SF8">
    <property type="entry name" value="PROTEIN YFFB"/>
    <property type="match status" value="1"/>
</dbReference>
<organism evidence="3 4">
    <name type="scientific">Gemmatimonas groenlandica</name>
    <dbReference type="NCBI Taxonomy" id="2732249"/>
    <lineage>
        <taxon>Bacteria</taxon>
        <taxon>Pseudomonadati</taxon>
        <taxon>Gemmatimonadota</taxon>
        <taxon>Gemmatimonadia</taxon>
        <taxon>Gemmatimonadales</taxon>
        <taxon>Gemmatimonadaceae</taxon>
        <taxon>Gemmatimonas</taxon>
    </lineage>
</organism>
<dbReference type="RefSeq" id="WP_171226258.1">
    <property type="nucleotide sequence ID" value="NZ_CP053085.1"/>
</dbReference>
<evidence type="ECO:0000256" key="1">
    <source>
        <dbReference type="ARBA" id="ARBA00007198"/>
    </source>
</evidence>
<dbReference type="PROSITE" id="PS51353">
    <property type="entry name" value="ARSC"/>
    <property type="match status" value="1"/>
</dbReference>
<dbReference type="InterPro" id="IPR006660">
    <property type="entry name" value="Arsenate_reductase-like"/>
</dbReference>
<evidence type="ECO:0000256" key="2">
    <source>
        <dbReference type="PROSITE-ProRule" id="PRU01282"/>
    </source>
</evidence>
<dbReference type="Pfam" id="PF03960">
    <property type="entry name" value="ArsC"/>
    <property type="match status" value="1"/>
</dbReference>
<protein>
    <submittedName>
        <fullName evidence="3">Arsenate reductase</fullName>
    </submittedName>
</protein>
<evidence type="ECO:0000313" key="4">
    <source>
        <dbReference type="Proteomes" id="UP000500938"/>
    </source>
</evidence>
<keyword evidence="4" id="KW-1185">Reference proteome</keyword>
<dbReference type="Proteomes" id="UP000500938">
    <property type="component" value="Chromosome"/>
</dbReference>
<comment type="similarity">
    <text evidence="1 2">Belongs to the ArsC family.</text>
</comment>
<evidence type="ECO:0000313" key="3">
    <source>
        <dbReference type="EMBL" id="QJR36825.1"/>
    </source>
</evidence>
<dbReference type="EMBL" id="CP053085">
    <property type="protein sequence ID" value="QJR36825.1"/>
    <property type="molecule type" value="Genomic_DNA"/>
</dbReference>
<dbReference type="SUPFAM" id="SSF52833">
    <property type="entry name" value="Thioredoxin-like"/>
    <property type="match status" value="1"/>
</dbReference>
<dbReference type="PANTHER" id="PTHR30041">
    <property type="entry name" value="ARSENATE REDUCTASE"/>
    <property type="match status" value="1"/>
</dbReference>
<dbReference type="KEGG" id="ggr:HKW67_15515"/>